<protein>
    <submittedName>
        <fullName evidence="1 2">Uncharacterized protein</fullName>
    </submittedName>
</protein>
<dbReference type="InterPro" id="IPR000048">
    <property type="entry name" value="IQ_motif_EF-hand-BS"/>
</dbReference>
<dbReference type="PROSITE" id="PS50096">
    <property type="entry name" value="IQ"/>
    <property type="match status" value="1"/>
</dbReference>
<dbReference type="GeneID" id="20198551"/>
<dbReference type="InParanoid" id="T1EPQ1"/>
<organism evidence="2 3">
    <name type="scientific">Helobdella robusta</name>
    <name type="common">Californian leech</name>
    <dbReference type="NCBI Taxonomy" id="6412"/>
    <lineage>
        <taxon>Eukaryota</taxon>
        <taxon>Metazoa</taxon>
        <taxon>Spiralia</taxon>
        <taxon>Lophotrochozoa</taxon>
        <taxon>Annelida</taxon>
        <taxon>Clitellata</taxon>
        <taxon>Hirudinea</taxon>
        <taxon>Rhynchobdellida</taxon>
        <taxon>Glossiphoniidae</taxon>
        <taxon>Helobdella</taxon>
    </lineage>
</organism>
<dbReference type="HOGENOM" id="CLU_2040602_0_0_1"/>
<proteinExistence type="predicted"/>
<dbReference type="CTD" id="20198551"/>
<gene>
    <name evidence="2" type="primary">20198551</name>
    <name evidence="1" type="ORF">HELRODRAFT_160051</name>
</gene>
<dbReference type="RefSeq" id="XP_009015320.1">
    <property type="nucleotide sequence ID" value="XM_009017072.1"/>
</dbReference>
<reference evidence="2" key="3">
    <citation type="submission" date="2015-06" db="UniProtKB">
        <authorList>
            <consortium name="EnsemblMetazoa"/>
        </authorList>
    </citation>
    <scope>IDENTIFICATION</scope>
</reference>
<dbReference type="EMBL" id="KB096324">
    <property type="protein sequence ID" value="ESO05952.1"/>
    <property type="molecule type" value="Genomic_DNA"/>
</dbReference>
<evidence type="ECO:0000313" key="2">
    <source>
        <dbReference type="EnsemblMetazoa" id="HelroP160051"/>
    </source>
</evidence>
<dbReference type="KEGG" id="hro:HELRODRAFT_160051"/>
<accession>T1EPQ1</accession>
<dbReference type="AlphaFoldDB" id="T1EPQ1"/>
<evidence type="ECO:0000313" key="3">
    <source>
        <dbReference type="Proteomes" id="UP000015101"/>
    </source>
</evidence>
<dbReference type="EMBL" id="AMQM01000482">
    <property type="status" value="NOT_ANNOTATED_CDS"/>
    <property type="molecule type" value="Genomic_DNA"/>
</dbReference>
<dbReference type="EnsemblMetazoa" id="HelroT160051">
    <property type="protein sequence ID" value="HelroP160051"/>
    <property type="gene ID" value="HelroG160051"/>
</dbReference>
<evidence type="ECO:0000313" key="1">
    <source>
        <dbReference type="EMBL" id="ESO05952.1"/>
    </source>
</evidence>
<reference evidence="1 3" key="2">
    <citation type="journal article" date="2013" name="Nature">
        <title>Insights into bilaterian evolution from three spiralian genomes.</title>
        <authorList>
            <person name="Simakov O."/>
            <person name="Marletaz F."/>
            <person name="Cho S.J."/>
            <person name="Edsinger-Gonzales E."/>
            <person name="Havlak P."/>
            <person name="Hellsten U."/>
            <person name="Kuo D.H."/>
            <person name="Larsson T."/>
            <person name="Lv J."/>
            <person name="Arendt D."/>
            <person name="Savage R."/>
            <person name="Osoegawa K."/>
            <person name="de Jong P."/>
            <person name="Grimwood J."/>
            <person name="Chapman J.A."/>
            <person name="Shapiro H."/>
            <person name="Aerts A."/>
            <person name="Otillar R.P."/>
            <person name="Terry A.Y."/>
            <person name="Boore J.L."/>
            <person name="Grigoriev I.V."/>
            <person name="Lindberg D.R."/>
            <person name="Seaver E.C."/>
            <person name="Weisblat D.A."/>
            <person name="Putnam N.H."/>
            <person name="Rokhsar D.S."/>
        </authorList>
    </citation>
    <scope>NUCLEOTIDE SEQUENCE</scope>
</reference>
<dbReference type="SMART" id="SM00015">
    <property type="entry name" value="IQ"/>
    <property type="match status" value="1"/>
</dbReference>
<reference evidence="3" key="1">
    <citation type="submission" date="2012-12" db="EMBL/GenBank/DDBJ databases">
        <authorList>
            <person name="Hellsten U."/>
            <person name="Grimwood J."/>
            <person name="Chapman J.A."/>
            <person name="Shapiro H."/>
            <person name="Aerts A."/>
            <person name="Otillar R.P."/>
            <person name="Terry A.Y."/>
            <person name="Boore J.L."/>
            <person name="Simakov O."/>
            <person name="Marletaz F."/>
            <person name="Cho S.-J."/>
            <person name="Edsinger-Gonzales E."/>
            <person name="Havlak P."/>
            <person name="Kuo D.-H."/>
            <person name="Larsson T."/>
            <person name="Lv J."/>
            <person name="Arendt D."/>
            <person name="Savage R."/>
            <person name="Osoegawa K."/>
            <person name="de Jong P."/>
            <person name="Lindberg D.R."/>
            <person name="Seaver E.C."/>
            <person name="Weisblat D.A."/>
            <person name="Putnam N.H."/>
            <person name="Grigoriev I.V."/>
            <person name="Rokhsar D.S."/>
        </authorList>
    </citation>
    <scope>NUCLEOTIDE SEQUENCE</scope>
</reference>
<dbReference type="Proteomes" id="UP000015101">
    <property type="component" value="Unassembled WGS sequence"/>
</dbReference>
<sequence length="121" mass="13951">MGVMCSQKYNKAAQLIQKDYKVLISNRLMINMTKEAAAIKIQKVWRGYQDRKLLKQKKKALVQPENINEINDVLNEEEEKKLSEAAIKITAAFVGTAERRSRIESISKENLTLFSRILKIL</sequence>
<dbReference type="Pfam" id="PF00612">
    <property type="entry name" value="IQ"/>
    <property type="match status" value="1"/>
</dbReference>
<name>T1EPQ1_HELRO</name>
<keyword evidence="3" id="KW-1185">Reference proteome</keyword>
<dbReference type="Gene3D" id="1.20.5.190">
    <property type="match status" value="1"/>
</dbReference>